<proteinExistence type="predicted"/>
<feature type="compositionally biased region" description="Low complexity" evidence="1">
    <location>
        <begin position="84"/>
        <end position="129"/>
    </location>
</feature>
<gene>
    <name evidence="2" type="ORF">K435DRAFT_876195</name>
</gene>
<dbReference type="AlphaFoldDB" id="A0A4S8KSP2"/>
<dbReference type="EMBL" id="ML180123">
    <property type="protein sequence ID" value="THU78846.1"/>
    <property type="molecule type" value="Genomic_DNA"/>
</dbReference>
<keyword evidence="3" id="KW-1185">Reference proteome</keyword>
<reference evidence="2 3" key="1">
    <citation type="journal article" date="2019" name="Nat. Ecol. Evol.">
        <title>Megaphylogeny resolves global patterns of mushroom evolution.</title>
        <authorList>
            <person name="Varga T."/>
            <person name="Krizsan K."/>
            <person name="Foldi C."/>
            <person name="Dima B."/>
            <person name="Sanchez-Garcia M."/>
            <person name="Sanchez-Ramirez S."/>
            <person name="Szollosi G.J."/>
            <person name="Szarkandi J.G."/>
            <person name="Papp V."/>
            <person name="Albert L."/>
            <person name="Andreopoulos W."/>
            <person name="Angelini C."/>
            <person name="Antonin V."/>
            <person name="Barry K.W."/>
            <person name="Bougher N.L."/>
            <person name="Buchanan P."/>
            <person name="Buyck B."/>
            <person name="Bense V."/>
            <person name="Catcheside P."/>
            <person name="Chovatia M."/>
            <person name="Cooper J."/>
            <person name="Damon W."/>
            <person name="Desjardin D."/>
            <person name="Finy P."/>
            <person name="Geml J."/>
            <person name="Haridas S."/>
            <person name="Hughes K."/>
            <person name="Justo A."/>
            <person name="Karasinski D."/>
            <person name="Kautmanova I."/>
            <person name="Kiss B."/>
            <person name="Kocsube S."/>
            <person name="Kotiranta H."/>
            <person name="LaButti K.M."/>
            <person name="Lechner B.E."/>
            <person name="Liimatainen K."/>
            <person name="Lipzen A."/>
            <person name="Lukacs Z."/>
            <person name="Mihaltcheva S."/>
            <person name="Morgado L.N."/>
            <person name="Niskanen T."/>
            <person name="Noordeloos M.E."/>
            <person name="Ohm R.A."/>
            <person name="Ortiz-Santana B."/>
            <person name="Ovrebo C."/>
            <person name="Racz N."/>
            <person name="Riley R."/>
            <person name="Savchenko A."/>
            <person name="Shiryaev A."/>
            <person name="Soop K."/>
            <person name="Spirin V."/>
            <person name="Szebenyi C."/>
            <person name="Tomsovsky M."/>
            <person name="Tulloss R.E."/>
            <person name="Uehling J."/>
            <person name="Grigoriev I.V."/>
            <person name="Vagvolgyi C."/>
            <person name="Papp T."/>
            <person name="Martin F.M."/>
            <person name="Miettinen O."/>
            <person name="Hibbett D.S."/>
            <person name="Nagy L.G."/>
        </authorList>
    </citation>
    <scope>NUCLEOTIDE SEQUENCE [LARGE SCALE GENOMIC DNA]</scope>
    <source>
        <strain evidence="2 3">CBS 962.96</strain>
    </source>
</reference>
<feature type="compositionally biased region" description="Polar residues" evidence="1">
    <location>
        <begin position="8"/>
        <end position="23"/>
    </location>
</feature>
<name>A0A4S8KSP2_DENBC</name>
<evidence type="ECO:0000313" key="2">
    <source>
        <dbReference type="EMBL" id="THU78846.1"/>
    </source>
</evidence>
<sequence>MPLDHTGLNANSPDTTGLASTESPLVPRKSYKPLGIDQSRANSPQTVVGPNSEEEHWNTSMSINVGPPASIHHDASPTSISLGSSASAPAVPSVSAPTAPSVSAPSSPSVRENNHHSNTPPSDNNNTNDQGQLNKAEDLTYLTSHQQPRRHLLLGRRPAPVTGPAETYDYTQIYEEDEPQS</sequence>
<organism evidence="2 3">
    <name type="scientific">Dendrothele bispora (strain CBS 962.96)</name>
    <dbReference type="NCBI Taxonomy" id="1314807"/>
    <lineage>
        <taxon>Eukaryota</taxon>
        <taxon>Fungi</taxon>
        <taxon>Dikarya</taxon>
        <taxon>Basidiomycota</taxon>
        <taxon>Agaricomycotina</taxon>
        <taxon>Agaricomycetes</taxon>
        <taxon>Agaricomycetidae</taxon>
        <taxon>Agaricales</taxon>
        <taxon>Agaricales incertae sedis</taxon>
        <taxon>Dendrothele</taxon>
    </lineage>
</organism>
<feature type="region of interest" description="Disordered" evidence="1">
    <location>
        <begin position="1"/>
        <end position="181"/>
    </location>
</feature>
<dbReference type="Proteomes" id="UP000297245">
    <property type="component" value="Unassembled WGS sequence"/>
</dbReference>
<evidence type="ECO:0000256" key="1">
    <source>
        <dbReference type="SAM" id="MobiDB-lite"/>
    </source>
</evidence>
<feature type="compositionally biased region" description="Polar residues" evidence="1">
    <location>
        <begin position="39"/>
        <end position="49"/>
    </location>
</feature>
<accession>A0A4S8KSP2</accession>
<evidence type="ECO:0000313" key="3">
    <source>
        <dbReference type="Proteomes" id="UP000297245"/>
    </source>
</evidence>
<protein>
    <submittedName>
        <fullName evidence="2">Uncharacterized protein</fullName>
    </submittedName>
</protein>